<name>A0ACB0YW85_MELEN</name>
<dbReference type="EMBL" id="CAVMJV010000019">
    <property type="protein sequence ID" value="CAK5065440.1"/>
    <property type="molecule type" value="Genomic_DNA"/>
</dbReference>
<reference evidence="1" key="1">
    <citation type="submission" date="2023-11" db="EMBL/GenBank/DDBJ databases">
        <authorList>
            <person name="Poullet M."/>
        </authorList>
    </citation>
    <scope>NUCLEOTIDE SEQUENCE</scope>
    <source>
        <strain evidence="1">E1834</strain>
    </source>
</reference>
<evidence type="ECO:0000313" key="2">
    <source>
        <dbReference type="Proteomes" id="UP001497535"/>
    </source>
</evidence>
<keyword evidence="2" id="KW-1185">Reference proteome</keyword>
<dbReference type="Proteomes" id="UP001497535">
    <property type="component" value="Unassembled WGS sequence"/>
</dbReference>
<gene>
    <name evidence="1" type="ORF">MENTE1834_LOCUS17318</name>
</gene>
<evidence type="ECO:0000313" key="1">
    <source>
        <dbReference type="EMBL" id="CAK5065440.1"/>
    </source>
</evidence>
<comment type="caution">
    <text evidence="1">The sequence shown here is derived from an EMBL/GenBank/DDBJ whole genome shotgun (WGS) entry which is preliminary data.</text>
</comment>
<accession>A0ACB0YW85</accession>
<protein>
    <submittedName>
        <fullName evidence="1">Uncharacterized protein</fullName>
    </submittedName>
</protein>
<proteinExistence type="predicted"/>
<sequence length="79" mass="8967">MILALLCSIAAFIWNALTFCCCIGKGGIFRPLPSLASASAFLLLFALVIYYFNNDKDIGIFYLILKFWGTLWIFLRHLV</sequence>
<organism evidence="1 2">
    <name type="scientific">Meloidogyne enterolobii</name>
    <name type="common">Root-knot nematode worm</name>
    <name type="synonym">Meloidogyne mayaguensis</name>
    <dbReference type="NCBI Taxonomy" id="390850"/>
    <lineage>
        <taxon>Eukaryota</taxon>
        <taxon>Metazoa</taxon>
        <taxon>Ecdysozoa</taxon>
        <taxon>Nematoda</taxon>
        <taxon>Chromadorea</taxon>
        <taxon>Rhabditida</taxon>
        <taxon>Tylenchina</taxon>
        <taxon>Tylenchomorpha</taxon>
        <taxon>Tylenchoidea</taxon>
        <taxon>Meloidogynidae</taxon>
        <taxon>Meloidogyninae</taxon>
        <taxon>Meloidogyne</taxon>
    </lineage>
</organism>